<organism evidence="1 2">
    <name type="scientific">Orchesella dallaii</name>
    <dbReference type="NCBI Taxonomy" id="48710"/>
    <lineage>
        <taxon>Eukaryota</taxon>
        <taxon>Metazoa</taxon>
        <taxon>Ecdysozoa</taxon>
        <taxon>Arthropoda</taxon>
        <taxon>Hexapoda</taxon>
        <taxon>Collembola</taxon>
        <taxon>Entomobryomorpha</taxon>
        <taxon>Entomobryoidea</taxon>
        <taxon>Orchesellidae</taxon>
        <taxon>Orchesellinae</taxon>
        <taxon>Orchesella</taxon>
    </lineage>
</organism>
<dbReference type="Proteomes" id="UP001642540">
    <property type="component" value="Unassembled WGS sequence"/>
</dbReference>
<proteinExistence type="predicted"/>
<evidence type="ECO:0000313" key="2">
    <source>
        <dbReference type="Proteomes" id="UP001642540"/>
    </source>
</evidence>
<gene>
    <name evidence="1" type="ORF">ODALV1_LOCUS22585</name>
</gene>
<accession>A0ABP1RII5</accession>
<name>A0ABP1RII5_9HEXA</name>
<evidence type="ECO:0000313" key="1">
    <source>
        <dbReference type="EMBL" id="CAL8128820.1"/>
    </source>
</evidence>
<protein>
    <submittedName>
        <fullName evidence="1">Uncharacterized protein</fullName>
    </submittedName>
</protein>
<comment type="caution">
    <text evidence="1">The sequence shown here is derived from an EMBL/GenBank/DDBJ whole genome shotgun (WGS) entry which is preliminary data.</text>
</comment>
<keyword evidence="2" id="KW-1185">Reference proteome</keyword>
<dbReference type="EMBL" id="CAXLJM020000075">
    <property type="protein sequence ID" value="CAL8128820.1"/>
    <property type="molecule type" value="Genomic_DNA"/>
</dbReference>
<reference evidence="1 2" key="1">
    <citation type="submission" date="2024-08" db="EMBL/GenBank/DDBJ databases">
        <authorList>
            <person name="Cucini C."/>
            <person name="Frati F."/>
        </authorList>
    </citation>
    <scope>NUCLEOTIDE SEQUENCE [LARGE SCALE GENOMIC DNA]</scope>
</reference>
<sequence>MKKKAFKNKSKIYSTIETDLEDAPLNKVQEDVRGFLVNCQTVATRYRVLCLCPISFGFRSYDDQRGADKGVNDR</sequence>